<proteinExistence type="predicted"/>
<evidence type="ECO:0008006" key="3">
    <source>
        <dbReference type="Google" id="ProtNLM"/>
    </source>
</evidence>
<dbReference type="GO" id="GO:0009116">
    <property type="term" value="P:nucleoside metabolic process"/>
    <property type="evidence" value="ECO:0007669"/>
    <property type="project" value="InterPro"/>
</dbReference>
<dbReference type="GO" id="GO:0003824">
    <property type="term" value="F:catalytic activity"/>
    <property type="evidence" value="ECO:0007669"/>
    <property type="project" value="InterPro"/>
</dbReference>
<keyword evidence="2" id="KW-1185">Reference proteome</keyword>
<dbReference type="InterPro" id="IPR035994">
    <property type="entry name" value="Nucleoside_phosphorylase_sf"/>
</dbReference>
<dbReference type="PANTHER" id="PTHR46082:SF11">
    <property type="entry name" value="AAA+ ATPASE DOMAIN-CONTAINING PROTEIN-RELATED"/>
    <property type="match status" value="1"/>
</dbReference>
<comment type="caution">
    <text evidence="1">The sequence shown here is derived from an EMBL/GenBank/DDBJ whole genome shotgun (WGS) entry which is preliminary data.</text>
</comment>
<dbReference type="Proteomes" id="UP001313282">
    <property type="component" value="Unassembled WGS sequence"/>
</dbReference>
<dbReference type="AlphaFoldDB" id="A0AAN8MT72"/>
<dbReference type="Gene3D" id="3.40.50.1580">
    <property type="entry name" value="Nucleoside phosphorylase domain"/>
    <property type="match status" value="1"/>
</dbReference>
<organism evidence="1 2">
    <name type="scientific">Orbilia javanica</name>
    <dbReference type="NCBI Taxonomy" id="47235"/>
    <lineage>
        <taxon>Eukaryota</taxon>
        <taxon>Fungi</taxon>
        <taxon>Dikarya</taxon>
        <taxon>Ascomycota</taxon>
        <taxon>Pezizomycotina</taxon>
        <taxon>Orbiliomycetes</taxon>
        <taxon>Orbiliales</taxon>
        <taxon>Orbiliaceae</taxon>
        <taxon>Orbilia</taxon>
    </lineage>
</organism>
<name>A0AAN8MT72_9PEZI</name>
<evidence type="ECO:0000313" key="2">
    <source>
        <dbReference type="Proteomes" id="UP001313282"/>
    </source>
</evidence>
<gene>
    <name evidence="1" type="ORF">TWF718_009911</name>
</gene>
<dbReference type="InterPro" id="IPR053137">
    <property type="entry name" value="NLR-like"/>
</dbReference>
<accession>A0AAN8MT72</accession>
<sequence>MSQLFRHEDYNVAVITTIDYEMSAFRFMLDREHTPLPIQEGDSNMYVLGEFNGHNIVLACLAGNRGKGAAAIVANNLERTFPFIRWRFLIGIGGAVPSPEHDIRLGDVVISMPEGRHGGVVQYDLGKDTEDGFQLKGFLVPPPTLLRNVAQIMKSNHLVMDNKVDEFVSEMSKSSEKLAMFNRTSEKLHPDILYEAGYSHVSGEQTCTRCDKARIIHRNERDIPGSIIHYGLIASGDRVMKSGRKRDTIAKEIGNVLCFEMEAAGIATELPCIVIRGIANYSDSHKNDAWNHYAAAAAAAAGKEMLSYLDPIRPSQPASTSVPFDQLAAGQQHMIIQLQQDLKTVFG</sequence>
<dbReference type="PANTHER" id="PTHR46082">
    <property type="entry name" value="ATP/GTP-BINDING PROTEIN-RELATED"/>
    <property type="match status" value="1"/>
</dbReference>
<protein>
    <recommendedName>
        <fullName evidence="3">Nucleoside phosphorylase domain-containing protein</fullName>
    </recommendedName>
</protein>
<reference evidence="1 2" key="1">
    <citation type="submission" date="2019-10" db="EMBL/GenBank/DDBJ databases">
        <authorList>
            <person name="Palmer J.M."/>
        </authorList>
    </citation>
    <scope>NUCLEOTIDE SEQUENCE [LARGE SCALE GENOMIC DNA]</scope>
    <source>
        <strain evidence="1 2">TWF718</strain>
    </source>
</reference>
<evidence type="ECO:0000313" key="1">
    <source>
        <dbReference type="EMBL" id="KAK6337127.1"/>
    </source>
</evidence>
<dbReference type="SUPFAM" id="SSF53167">
    <property type="entry name" value="Purine and uridine phosphorylases"/>
    <property type="match status" value="1"/>
</dbReference>
<dbReference type="EMBL" id="JAVHNR010000007">
    <property type="protein sequence ID" value="KAK6337127.1"/>
    <property type="molecule type" value="Genomic_DNA"/>
</dbReference>